<name>A0AA88YGM0_PINIB</name>
<feature type="region of interest" description="Disordered" evidence="1">
    <location>
        <begin position="203"/>
        <end position="225"/>
    </location>
</feature>
<feature type="compositionally biased region" description="Basic and acidic residues" evidence="1">
    <location>
        <begin position="208"/>
        <end position="225"/>
    </location>
</feature>
<proteinExistence type="predicted"/>
<keyword evidence="3" id="KW-1185">Reference proteome</keyword>
<protein>
    <submittedName>
        <fullName evidence="2">Uncharacterized protein</fullName>
    </submittedName>
</protein>
<sequence length="379" mass="43119">MHYYDVIVTLDDNADPRRLQGAESSPQSVMSFPNRVVPTEELGLGGFEDAKADPNSDLSAIPGQVLNEKTFRTSSLARTATYEVFPRHDSYRTDKQGDFALCRSTRDAIGKFHRKLYCTPRYGLMYPEQSSDSCPLPETTPLYDVCGVKRVRFADDQGYNLETRPPPRDDWEQIANMAKWPKLGGDDGTSVNNSYENRQIFLLGSPDQDQKAEDSKDTKHEANKKEMDVNQNFHDLIPSIYNYKLPAALHQSDVPFSQDEVHEVPMVHESVSIRTFPRPTFPVSLLAKIRDATEEISLMNQEVRPIPTTIPPGCTSDLPNYVDQWSNSSVLEKQKLSNKTCSQRRYHMDHPEVLPDLRDHVTYSKRVFFDGFNSSAYRG</sequence>
<evidence type="ECO:0000256" key="1">
    <source>
        <dbReference type="SAM" id="MobiDB-lite"/>
    </source>
</evidence>
<dbReference type="AlphaFoldDB" id="A0AA88YGM0"/>
<comment type="caution">
    <text evidence="2">The sequence shown here is derived from an EMBL/GenBank/DDBJ whole genome shotgun (WGS) entry which is preliminary data.</text>
</comment>
<organism evidence="2 3">
    <name type="scientific">Pinctada imbricata</name>
    <name type="common">Atlantic pearl-oyster</name>
    <name type="synonym">Pinctada martensii</name>
    <dbReference type="NCBI Taxonomy" id="66713"/>
    <lineage>
        <taxon>Eukaryota</taxon>
        <taxon>Metazoa</taxon>
        <taxon>Spiralia</taxon>
        <taxon>Lophotrochozoa</taxon>
        <taxon>Mollusca</taxon>
        <taxon>Bivalvia</taxon>
        <taxon>Autobranchia</taxon>
        <taxon>Pteriomorphia</taxon>
        <taxon>Pterioida</taxon>
        <taxon>Pterioidea</taxon>
        <taxon>Pteriidae</taxon>
        <taxon>Pinctada</taxon>
    </lineage>
</organism>
<evidence type="ECO:0000313" key="3">
    <source>
        <dbReference type="Proteomes" id="UP001186944"/>
    </source>
</evidence>
<accession>A0AA88YGM0</accession>
<dbReference type="EMBL" id="VSWD01000007">
    <property type="protein sequence ID" value="KAK3096484.1"/>
    <property type="molecule type" value="Genomic_DNA"/>
</dbReference>
<reference evidence="2" key="1">
    <citation type="submission" date="2019-08" db="EMBL/GenBank/DDBJ databases">
        <title>The improved chromosome-level genome for the pearl oyster Pinctada fucata martensii using PacBio sequencing and Hi-C.</title>
        <authorList>
            <person name="Zheng Z."/>
        </authorList>
    </citation>
    <scope>NUCLEOTIDE SEQUENCE</scope>
    <source>
        <strain evidence="2">ZZ-2019</strain>
        <tissue evidence="2">Adductor muscle</tissue>
    </source>
</reference>
<dbReference type="Proteomes" id="UP001186944">
    <property type="component" value="Unassembled WGS sequence"/>
</dbReference>
<gene>
    <name evidence="2" type="ORF">FSP39_000603</name>
</gene>
<evidence type="ECO:0000313" key="2">
    <source>
        <dbReference type="EMBL" id="KAK3096484.1"/>
    </source>
</evidence>